<dbReference type="EMBL" id="BLXT01003748">
    <property type="protein sequence ID" value="GFO05486.1"/>
    <property type="molecule type" value="Genomic_DNA"/>
</dbReference>
<dbReference type="AlphaFoldDB" id="A0AAV4A2M7"/>
<organism evidence="1 2">
    <name type="scientific">Plakobranchus ocellatus</name>
    <dbReference type="NCBI Taxonomy" id="259542"/>
    <lineage>
        <taxon>Eukaryota</taxon>
        <taxon>Metazoa</taxon>
        <taxon>Spiralia</taxon>
        <taxon>Lophotrochozoa</taxon>
        <taxon>Mollusca</taxon>
        <taxon>Gastropoda</taxon>
        <taxon>Heterobranchia</taxon>
        <taxon>Euthyneura</taxon>
        <taxon>Panpulmonata</taxon>
        <taxon>Sacoglossa</taxon>
        <taxon>Placobranchoidea</taxon>
        <taxon>Plakobranchidae</taxon>
        <taxon>Plakobranchus</taxon>
    </lineage>
</organism>
<protein>
    <submittedName>
        <fullName evidence="1">Uncharacterized protein</fullName>
    </submittedName>
</protein>
<reference evidence="1 2" key="1">
    <citation type="journal article" date="2021" name="Elife">
        <title>Chloroplast acquisition without the gene transfer in kleptoplastic sea slugs, Plakobranchus ocellatus.</title>
        <authorList>
            <person name="Maeda T."/>
            <person name="Takahashi S."/>
            <person name="Yoshida T."/>
            <person name="Shimamura S."/>
            <person name="Takaki Y."/>
            <person name="Nagai Y."/>
            <person name="Toyoda A."/>
            <person name="Suzuki Y."/>
            <person name="Arimoto A."/>
            <person name="Ishii H."/>
            <person name="Satoh N."/>
            <person name="Nishiyama T."/>
            <person name="Hasebe M."/>
            <person name="Maruyama T."/>
            <person name="Minagawa J."/>
            <person name="Obokata J."/>
            <person name="Shigenobu S."/>
        </authorList>
    </citation>
    <scope>NUCLEOTIDE SEQUENCE [LARGE SCALE GENOMIC DNA]</scope>
</reference>
<evidence type="ECO:0000313" key="1">
    <source>
        <dbReference type="EMBL" id="GFO05486.1"/>
    </source>
</evidence>
<keyword evidence="2" id="KW-1185">Reference proteome</keyword>
<gene>
    <name evidence="1" type="ORF">PoB_003199100</name>
</gene>
<comment type="caution">
    <text evidence="1">The sequence shown here is derived from an EMBL/GenBank/DDBJ whole genome shotgun (WGS) entry which is preliminary data.</text>
</comment>
<proteinExistence type="predicted"/>
<evidence type="ECO:0000313" key="2">
    <source>
        <dbReference type="Proteomes" id="UP000735302"/>
    </source>
</evidence>
<accession>A0AAV4A2M7</accession>
<name>A0AAV4A2M7_9GAST</name>
<sequence length="94" mass="10869">MTRKIRYAIPRAASSQQTAIQHKHLNKHEVHVIKRNSMAQATPPPTRAIANTTCIAPFFILSYSKQSLRRIASKCQSRRRYALLQRKNNHSCRN</sequence>
<dbReference type="Proteomes" id="UP000735302">
    <property type="component" value="Unassembled WGS sequence"/>
</dbReference>